<comment type="caution">
    <text evidence="1">The sequence shown here is derived from an EMBL/GenBank/DDBJ whole genome shotgun (WGS) entry which is preliminary data.</text>
</comment>
<dbReference type="AlphaFoldDB" id="A0A9D1RWA0"/>
<evidence type="ECO:0000313" key="1">
    <source>
        <dbReference type="EMBL" id="HIW93926.1"/>
    </source>
</evidence>
<name>A0A9D1RWA0_9FIRM</name>
<sequence>MTGLDTIREKMRDYLEAQGISALCAFPMAGRTTEEPVVVVSLRQCDSSSAGFSNYLGQIWEGDSQSWQELYGQRVRLTIGLDLYAAMGSGEEGVRTAFDLLTAVLHKGGPEGLRLQNVSCGETTFDRQERRYRCPAQAVYDAMLYAVRREDGSFLDFEVKGDMKCEPCDQS</sequence>
<organism evidence="1 2">
    <name type="scientific">Candidatus Flavonifractor merdipullorum</name>
    <dbReference type="NCBI Taxonomy" id="2838590"/>
    <lineage>
        <taxon>Bacteria</taxon>
        <taxon>Bacillati</taxon>
        <taxon>Bacillota</taxon>
        <taxon>Clostridia</taxon>
        <taxon>Eubacteriales</taxon>
        <taxon>Oscillospiraceae</taxon>
        <taxon>Flavonifractor</taxon>
    </lineage>
</organism>
<evidence type="ECO:0000313" key="2">
    <source>
        <dbReference type="Proteomes" id="UP000824192"/>
    </source>
</evidence>
<dbReference type="EMBL" id="DXGA01000106">
    <property type="protein sequence ID" value="HIW93926.1"/>
    <property type="molecule type" value="Genomic_DNA"/>
</dbReference>
<protein>
    <submittedName>
        <fullName evidence="1">Uncharacterized protein</fullName>
    </submittedName>
</protein>
<proteinExistence type="predicted"/>
<accession>A0A9D1RWA0</accession>
<reference evidence="1" key="1">
    <citation type="journal article" date="2021" name="PeerJ">
        <title>Extensive microbial diversity within the chicken gut microbiome revealed by metagenomics and culture.</title>
        <authorList>
            <person name="Gilroy R."/>
            <person name="Ravi A."/>
            <person name="Getino M."/>
            <person name="Pursley I."/>
            <person name="Horton D.L."/>
            <person name="Alikhan N.F."/>
            <person name="Baker D."/>
            <person name="Gharbi K."/>
            <person name="Hall N."/>
            <person name="Watson M."/>
            <person name="Adriaenssens E.M."/>
            <person name="Foster-Nyarko E."/>
            <person name="Jarju S."/>
            <person name="Secka A."/>
            <person name="Antonio M."/>
            <person name="Oren A."/>
            <person name="Chaudhuri R.R."/>
            <person name="La Ragione R."/>
            <person name="Hildebrand F."/>
            <person name="Pallen M.J."/>
        </authorList>
    </citation>
    <scope>NUCLEOTIDE SEQUENCE</scope>
    <source>
        <strain evidence="1">ChiGjej6B6-1540</strain>
    </source>
</reference>
<reference evidence="1" key="2">
    <citation type="submission" date="2021-04" db="EMBL/GenBank/DDBJ databases">
        <authorList>
            <person name="Gilroy R."/>
        </authorList>
    </citation>
    <scope>NUCLEOTIDE SEQUENCE</scope>
    <source>
        <strain evidence="1">ChiGjej6B6-1540</strain>
    </source>
</reference>
<gene>
    <name evidence="1" type="ORF">H9868_05225</name>
</gene>
<dbReference type="Proteomes" id="UP000824192">
    <property type="component" value="Unassembled WGS sequence"/>
</dbReference>